<keyword evidence="1" id="KW-0472">Membrane</keyword>
<reference evidence="2 3" key="2">
    <citation type="submission" date="2021-02" db="EMBL/GenBank/DDBJ databases">
        <title>Sulfurospirillum tamanensis sp. nov.</title>
        <authorList>
            <person name="Frolova A."/>
            <person name="Merkel A."/>
            <person name="Slobodkin A."/>
        </authorList>
    </citation>
    <scope>NUCLEOTIDE SEQUENCE [LARGE SCALE GENOMIC DNA]</scope>
    <source>
        <strain evidence="2 3">T05b</strain>
    </source>
</reference>
<keyword evidence="3" id="KW-1185">Reference proteome</keyword>
<evidence type="ECO:0008006" key="4">
    <source>
        <dbReference type="Google" id="ProtNLM"/>
    </source>
</evidence>
<gene>
    <name evidence="2" type="ORF">JWV37_10970</name>
</gene>
<dbReference type="RefSeq" id="WP_205459861.1">
    <property type="nucleotide sequence ID" value="NZ_JAFHKK010000031.1"/>
</dbReference>
<keyword evidence="1" id="KW-0812">Transmembrane</keyword>
<reference evidence="2 3" key="3">
    <citation type="submission" date="2021-02" db="EMBL/GenBank/DDBJ databases">
        <authorList>
            <person name="Merkel A.Y."/>
        </authorList>
    </citation>
    <scope>NUCLEOTIDE SEQUENCE [LARGE SCALE GENOMIC DNA]</scope>
    <source>
        <strain evidence="2 3">T05b</strain>
    </source>
</reference>
<organism evidence="2 3">
    <name type="scientific">Sulfurospirillum tamanense</name>
    <dbReference type="NCBI Taxonomy" id="2813362"/>
    <lineage>
        <taxon>Bacteria</taxon>
        <taxon>Pseudomonadati</taxon>
        <taxon>Campylobacterota</taxon>
        <taxon>Epsilonproteobacteria</taxon>
        <taxon>Campylobacterales</taxon>
        <taxon>Sulfurospirillaceae</taxon>
        <taxon>Sulfurospirillum</taxon>
    </lineage>
</organism>
<protein>
    <recommendedName>
        <fullName evidence="4">NfeD-like C-terminal domain-containing protein</fullName>
    </recommendedName>
</protein>
<dbReference type="Proteomes" id="UP000703590">
    <property type="component" value="Unassembled WGS sequence"/>
</dbReference>
<name>A0ABS2WUI5_9BACT</name>
<evidence type="ECO:0000256" key="1">
    <source>
        <dbReference type="SAM" id="Phobius"/>
    </source>
</evidence>
<keyword evidence="1" id="KW-1133">Transmembrane helix</keyword>
<sequence>MQIIAFLVLLLVVVALMMIDKETIAPKAKWGIVGVVASLVILGMVYNAISSKQQLHDREKINHFSQGGTLTCKGVLVDATRFGYENGTASFVAKGSAREIRGVIIPLRDCEVASE</sequence>
<evidence type="ECO:0000313" key="2">
    <source>
        <dbReference type="EMBL" id="MBN2965305.1"/>
    </source>
</evidence>
<proteinExistence type="predicted"/>
<dbReference type="EMBL" id="JAFHKK010000031">
    <property type="protein sequence ID" value="MBN2965305.1"/>
    <property type="molecule type" value="Genomic_DNA"/>
</dbReference>
<comment type="caution">
    <text evidence="2">The sequence shown here is derived from an EMBL/GenBank/DDBJ whole genome shotgun (WGS) entry which is preliminary data.</text>
</comment>
<accession>A0ABS2WUI5</accession>
<evidence type="ECO:0000313" key="3">
    <source>
        <dbReference type="Proteomes" id="UP000703590"/>
    </source>
</evidence>
<feature type="transmembrane region" description="Helical" evidence="1">
    <location>
        <begin position="28"/>
        <end position="49"/>
    </location>
</feature>
<reference evidence="3" key="1">
    <citation type="submission" date="2021-02" db="EMBL/GenBank/DDBJ databases">
        <title>Sulfurospirillum tamanensis sp. nov.</title>
        <authorList>
            <person name="Merkel A.Y."/>
        </authorList>
    </citation>
    <scope>NUCLEOTIDE SEQUENCE [LARGE SCALE GENOMIC DNA]</scope>
    <source>
        <strain evidence="3">T05b</strain>
    </source>
</reference>